<evidence type="ECO:0000313" key="3">
    <source>
        <dbReference type="Proteomes" id="UP000050795"/>
    </source>
</evidence>
<dbReference type="Pfam" id="PF00534">
    <property type="entry name" value="Glycos_transf_1"/>
    <property type="match status" value="1"/>
</dbReference>
<dbReference type="PANTHER" id="PTHR46660:SF2">
    <property type="entry name" value="GLYCOSYLTRANSFERASE 1 DOMAIN-CONTAINING PROTEIN 1"/>
    <property type="match status" value="1"/>
</dbReference>
<organism evidence="3 4">
    <name type="scientific">Trichobilharzia regenti</name>
    <name type="common">Nasal bird schistosome</name>
    <dbReference type="NCBI Taxonomy" id="157069"/>
    <lineage>
        <taxon>Eukaryota</taxon>
        <taxon>Metazoa</taxon>
        <taxon>Spiralia</taxon>
        <taxon>Lophotrochozoa</taxon>
        <taxon>Platyhelminthes</taxon>
        <taxon>Trematoda</taxon>
        <taxon>Digenea</taxon>
        <taxon>Strigeidida</taxon>
        <taxon>Schistosomatoidea</taxon>
        <taxon>Schistosomatidae</taxon>
        <taxon>Trichobilharzia</taxon>
    </lineage>
</organism>
<dbReference type="GO" id="GO:0016757">
    <property type="term" value="F:glycosyltransferase activity"/>
    <property type="evidence" value="ECO:0007669"/>
    <property type="project" value="UniProtKB-KW"/>
</dbReference>
<reference evidence="4" key="2">
    <citation type="submission" date="2023-11" db="UniProtKB">
        <authorList>
            <consortium name="WormBaseParasite"/>
        </authorList>
    </citation>
    <scope>IDENTIFICATION</scope>
</reference>
<dbReference type="InterPro" id="IPR001296">
    <property type="entry name" value="Glyco_trans_1"/>
</dbReference>
<accession>A0AA85JXX3</accession>
<dbReference type="Gene3D" id="3.40.50.2000">
    <property type="entry name" value="Glycogen Phosphorylase B"/>
    <property type="match status" value="2"/>
</dbReference>
<evidence type="ECO:0000313" key="4">
    <source>
        <dbReference type="WBParaSite" id="TREG1_52500.1"/>
    </source>
</evidence>
<feature type="domain" description="Glycosyl transferase family 1" evidence="2">
    <location>
        <begin position="169"/>
        <end position="338"/>
    </location>
</feature>
<evidence type="ECO:0000256" key="1">
    <source>
        <dbReference type="ARBA" id="ARBA00022676"/>
    </source>
</evidence>
<dbReference type="PANTHER" id="PTHR46660">
    <property type="match status" value="1"/>
</dbReference>
<evidence type="ECO:0000259" key="2">
    <source>
        <dbReference type="Pfam" id="PF00534"/>
    </source>
</evidence>
<protein>
    <recommendedName>
        <fullName evidence="2">Glycosyl transferase family 1 domain-containing protein</fullName>
    </recommendedName>
</protein>
<keyword evidence="1" id="KW-0328">Glycosyltransferase</keyword>
<name>A0AA85JXX3_TRIRE</name>
<dbReference type="Proteomes" id="UP000050795">
    <property type="component" value="Unassembled WGS sequence"/>
</dbReference>
<dbReference type="AlphaFoldDB" id="A0AA85JXX3"/>
<sequence length="368" mass="42112">MYCLILCKEEFASGNLSTAKYLREIFELYLEAAYVKIVNVSNEGSLKDVENFNLSTSHPKIAIALHLRRCANLLHRLDKNIPILSVCTGSDLYLDKNHDVYLKAMNELVNRSFAVVLFNQPMLKLFEEIWPRYNGQLKVIHQAPKVDVDHAEHNKERVLNCIESKLGVELKPFFIVVGRLRDVKDPEFALNSFLEWRNQGEHNNNNCKKTASSINYKSYRLLYVGSVEEDTENVQQFVDKIDGKIVHRCDSLEQNELHSLMLNAQALINCSISEGQSVSIMEAMILGVPVVARENPGNCDLIKHKENGLIFKTSKEFGECLTQLEGNPELRKQLISSSESFIEGKEFQREHQAKLYSQIIQEYFSSHS</sequence>
<keyword evidence="3" id="KW-1185">Reference proteome</keyword>
<reference evidence="3" key="1">
    <citation type="submission" date="2022-06" db="EMBL/GenBank/DDBJ databases">
        <authorList>
            <person name="Berger JAMES D."/>
            <person name="Berger JAMES D."/>
        </authorList>
    </citation>
    <scope>NUCLEOTIDE SEQUENCE [LARGE SCALE GENOMIC DNA]</scope>
</reference>
<dbReference type="SUPFAM" id="SSF53756">
    <property type="entry name" value="UDP-Glycosyltransferase/glycogen phosphorylase"/>
    <property type="match status" value="1"/>
</dbReference>
<dbReference type="InterPro" id="IPR052622">
    <property type="entry name" value="Glycosyltransferase_G1"/>
</dbReference>
<dbReference type="CDD" id="cd03801">
    <property type="entry name" value="GT4_PimA-like"/>
    <property type="match status" value="1"/>
</dbReference>
<keyword evidence="1" id="KW-0808">Transferase</keyword>
<proteinExistence type="predicted"/>
<dbReference type="WBParaSite" id="TREG1_52500.1">
    <property type="protein sequence ID" value="TREG1_52500.1"/>
    <property type="gene ID" value="TREG1_52500"/>
</dbReference>